<keyword evidence="1" id="KW-0472">Membrane</keyword>
<evidence type="ECO:0000256" key="1">
    <source>
        <dbReference type="SAM" id="Phobius"/>
    </source>
</evidence>
<comment type="caution">
    <text evidence="2">The sequence shown here is derived from an EMBL/GenBank/DDBJ whole genome shotgun (WGS) entry which is preliminary data.</text>
</comment>
<dbReference type="AlphaFoldDB" id="A0A5B0STC8"/>
<keyword evidence="1" id="KW-0812">Transmembrane</keyword>
<keyword evidence="1" id="KW-1133">Transmembrane helix</keyword>
<name>A0A5B0STC8_9ENTR</name>
<protein>
    <recommendedName>
        <fullName evidence="4">SLATT domain-containing protein</fullName>
    </recommendedName>
</protein>
<evidence type="ECO:0000313" key="2">
    <source>
        <dbReference type="EMBL" id="KAA1141017.1"/>
    </source>
</evidence>
<gene>
    <name evidence="2" type="ORF">D3H66_23060</name>
</gene>
<evidence type="ECO:0008006" key="4">
    <source>
        <dbReference type="Google" id="ProtNLM"/>
    </source>
</evidence>
<dbReference type="EMBL" id="VTZD01000034">
    <property type="protein sequence ID" value="KAA1141017.1"/>
    <property type="molecule type" value="Genomic_DNA"/>
</dbReference>
<accession>A0A5B0STC8</accession>
<dbReference type="Proteomes" id="UP000323297">
    <property type="component" value="Unassembled WGS sequence"/>
</dbReference>
<evidence type="ECO:0000313" key="3">
    <source>
        <dbReference type="Proteomes" id="UP000323297"/>
    </source>
</evidence>
<reference evidence="2 3" key="1">
    <citation type="submission" date="2019-08" db="EMBL/GenBank/DDBJ databases">
        <title>Draft genome sequence of Citrobacter portucalensis strain isolated from green turtle.</title>
        <authorList>
            <person name="Fernandes M.R."/>
            <person name="Sellera F.P."/>
            <person name="Goldeberg D.W."/>
            <person name="Costa D.C."/>
            <person name="Lincopan N."/>
        </authorList>
    </citation>
    <scope>NUCLEOTIDE SEQUENCE [LARGE SCALE GENOMIC DNA]</scope>
    <source>
        <strain evidence="2 3">TV06</strain>
    </source>
</reference>
<organism evidence="2 3">
    <name type="scientific">Citrobacter portucalensis</name>
    <dbReference type="NCBI Taxonomy" id="1639133"/>
    <lineage>
        <taxon>Bacteria</taxon>
        <taxon>Pseudomonadati</taxon>
        <taxon>Pseudomonadota</taxon>
        <taxon>Gammaproteobacteria</taxon>
        <taxon>Enterobacterales</taxon>
        <taxon>Enterobacteriaceae</taxon>
        <taxon>Citrobacter</taxon>
        <taxon>Citrobacter freundii complex</taxon>
    </lineage>
</organism>
<dbReference type="RefSeq" id="WP_048217444.1">
    <property type="nucleotide sequence ID" value="NZ_CBCYDL010000017.1"/>
</dbReference>
<feature type="transmembrane region" description="Helical" evidence="1">
    <location>
        <begin position="27"/>
        <end position="44"/>
    </location>
</feature>
<sequence length="166" mass="19155">MNRDDLEFDINYSYFIEKMNYTLLNRIDKSITLILIVLGFSVFAPFSNMFIFGVSVAVLSVLQLVYQFGQEAGLSKEQMRQYKRLLVEFSILPDDELRARYLKIQDADSNPWRSLQDAAFKRTCIALGRNDDSEISFIHSVIAWIAGDLPRTKKVKKDVKTRADNS</sequence>
<proteinExistence type="predicted"/>